<reference evidence="2" key="2">
    <citation type="submission" date="2024-02" db="EMBL/GenBank/DDBJ databases">
        <title>Comparative genomics of Cryptococcus and Kwoniella reveals pathogenesis evolution and contrasting modes of karyotype evolution via chromosome fusion or intercentromeric recombination.</title>
        <authorList>
            <person name="Coelho M.A."/>
            <person name="David-Palma M."/>
            <person name="Shea T."/>
            <person name="Bowers K."/>
            <person name="McGinley-Smith S."/>
            <person name="Mohammad A.W."/>
            <person name="Gnirke A."/>
            <person name="Yurkov A.M."/>
            <person name="Nowrousian M."/>
            <person name="Sun S."/>
            <person name="Cuomo C.A."/>
            <person name="Heitman J."/>
        </authorList>
    </citation>
    <scope>NUCLEOTIDE SEQUENCE</scope>
    <source>
        <strain evidence="2">CBS 10117</strain>
    </source>
</reference>
<protein>
    <submittedName>
        <fullName evidence="2">Uncharacterized protein</fullName>
    </submittedName>
</protein>
<dbReference type="GeneID" id="28968163"/>
<evidence type="ECO:0000313" key="2">
    <source>
        <dbReference type="EMBL" id="WWC61973.1"/>
    </source>
</evidence>
<keyword evidence="3" id="KW-1185">Reference proteome</keyword>
<proteinExistence type="predicted"/>
<dbReference type="RefSeq" id="XP_065825055.1">
    <property type="nucleotide sequence ID" value="XM_065968983.1"/>
</dbReference>
<dbReference type="Proteomes" id="UP000078595">
    <property type="component" value="Chromosome 5"/>
</dbReference>
<dbReference type="KEGG" id="kdj:28968163"/>
<sequence length="207" mass="22414">MSNPPPAKRARASAATDDAHHSANPDFLAEALQHLPPQHLKGLITQTFLRHPDALIPSLAGMSSTNDDSKKSGPKRPLGISIISISGEVSEVLESACGTILKGVTESPRYESKLSGLETLRKISKSILLCDLGQIRHEIMGGGSQTIDVISNAMVSILNTLNDGEREKFGQEEELIKGIKWVNNEMERYSIEEYAKVVAILDGMLGI</sequence>
<name>A0AAJ8MHZ4_9TREE</name>
<dbReference type="EMBL" id="CP144534">
    <property type="protein sequence ID" value="WWC61973.1"/>
    <property type="molecule type" value="Genomic_DNA"/>
</dbReference>
<organism evidence="2 3">
    <name type="scientific">Kwoniella dejecticola CBS 10117</name>
    <dbReference type="NCBI Taxonomy" id="1296121"/>
    <lineage>
        <taxon>Eukaryota</taxon>
        <taxon>Fungi</taxon>
        <taxon>Dikarya</taxon>
        <taxon>Basidiomycota</taxon>
        <taxon>Agaricomycotina</taxon>
        <taxon>Tremellomycetes</taxon>
        <taxon>Tremellales</taxon>
        <taxon>Cryptococcaceae</taxon>
        <taxon>Kwoniella</taxon>
    </lineage>
</organism>
<gene>
    <name evidence="2" type="ORF">I303_104559</name>
</gene>
<reference evidence="2" key="1">
    <citation type="submission" date="2013-07" db="EMBL/GenBank/DDBJ databases">
        <authorList>
            <consortium name="The Broad Institute Genome Sequencing Platform"/>
            <person name="Cuomo C."/>
            <person name="Litvintseva A."/>
            <person name="Chen Y."/>
            <person name="Heitman J."/>
            <person name="Sun S."/>
            <person name="Springer D."/>
            <person name="Dromer F."/>
            <person name="Young S.K."/>
            <person name="Zeng Q."/>
            <person name="Gargeya S."/>
            <person name="Fitzgerald M."/>
            <person name="Abouelleil A."/>
            <person name="Alvarado L."/>
            <person name="Berlin A.M."/>
            <person name="Chapman S.B."/>
            <person name="Dewar J."/>
            <person name="Goldberg J."/>
            <person name="Griggs A."/>
            <person name="Gujja S."/>
            <person name="Hansen M."/>
            <person name="Howarth C."/>
            <person name="Imamovic A."/>
            <person name="Larimer J."/>
            <person name="McCowan C."/>
            <person name="Murphy C."/>
            <person name="Pearson M."/>
            <person name="Priest M."/>
            <person name="Roberts A."/>
            <person name="Saif S."/>
            <person name="Shea T."/>
            <person name="Sykes S."/>
            <person name="Wortman J."/>
            <person name="Nusbaum C."/>
            <person name="Birren B."/>
        </authorList>
    </citation>
    <scope>NUCLEOTIDE SEQUENCE</scope>
    <source>
        <strain evidence="2">CBS 10117</strain>
    </source>
</reference>
<evidence type="ECO:0000256" key="1">
    <source>
        <dbReference type="SAM" id="MobiDB-lite"/>
    </source>
</evidence>
<feature type="region of interest" description="Disordered" evidence="1">
    <location>
        <begin position="1"/>
        <end position="21"/>
    </location>
</feature>
<accession>A0AAJ8MHZ4</accession>
<evidence type="ECO:0000313" key="3">
    <source>
        <dbReference type="Proteomes" id="UP000078595"/>
    </source>
</evidence>
<dbReference type="AlphaFoldDB" id="A0AAJ8MHZ4"/>